<organism evidence="1 2">
    <name type="scientific">Solanum tuberosum</name>
    <name type="common">Potato</name>
    <dbReference type="NCBI Taxonomy" id="4113"/>
    <lineage>
        <taxon>Eukaryota</taxon>
        <taxon>Viridiplantae</taxon>
        <taxon>Streptophyta</taxon>
        <taxon>Embryophyta</taxon>
        <taxon>Tracheophyta</taxon>
        <taxon>Spermatophyta</taxon>
        <taxon>Magnoliopsida</taxon>
        <taxon>eudicotyledons</taxon>
        <taxon>Gunneridae</taxon>
        <taxon>Pentapetalae</taxon>
        <taxon>asterids</taxon>
        <taxon>lamiids</taxon>
        <taxon>Solanales</taxon>
        <taxon>Solanaceae</taxon>
        <taxon>Solanoideae</taxon>
        <taxon>Solaneae</taxon>
        <taxon>Solanum</taxon>
    </lineage>
</organism>
<reference evidence="1" key="2">
    <citation type="submission" date="2015-06" db="UniProtKB">
        <authorList>
            <consortium name="EnsemblPlants"/>
        </authorList>
    </citation>
    <scope>IDENTIFICATION</scope>
    <source>
        <strain evidence="1">DM1-3 516 R44</strain>
    </source>
</reference>
<keyword evidence="2" id="KW-1185">Reference proteome</keyword>
<dbReference type="AlphaFoldDB" id="M1CA42"/>
<proteinExistence type="predicted"/>
<dbReference type="ExpressionAtlas" id="M1CA42">
    <property type="expression patterns" value="baseline"/>
</dbReference>
<dbReference type="Gramene" id="PGSC0003DMT400063128">
    <property type="protein sequence ID" value="PGSC0003DMT400063128"/>
    <property type="gene ID" value="PGSC0003DMG400024556"/>
</dbReference>
<dbReference type="Proteomes" id="UP000011115">
    <property type="component" value="Unassembled WGS sequence"/>
</dbReference>
<accession>M1CA42</accession>
<evidence type="ECO:0000313" key="2">
    <source>
        <dbReference type="Proteomes" id="UP000011115"/>
    </source>
</evidence>
<sequence>MLCLTDFLWQYCDKYADYIGFPHLEEWRKELCLSVLRNADINLDTYRDSYDDSEMLQEAYQSPHFAHLGPETF</sequence>
<dbReference type="HOGENOM" id="CLU_2709671_0_0_1"/>
<dbReference type="EnsemblPlants" id="PGSC0003DMT400063128">
    <property type="protein sequence ID" value="PGSC0003DMT400063128"/>
    <property type="gene ID" value="PGSC0003DMG400024556"/>
</dbReference>
<protein>
    <submittedName>
        <fullName evidence="1">Dimethylaniline monooxygenase</fullName>
    </submittedName>
</protein>
<dbReference type="OrthoDB" id="66881at2759"/>
<reference evidence="2" key="1">
    <citation type="journal article" date="2011" name="Nature">
        <title>Genome sequence and analysis of the tuber crop potato.</title>
        <authorList>
            <consortium name="The Potato Genome Sequencing Consortium"/>
        </authorList>
    </citation>
    <scope>NUCLEOTIDE SEQUENCE [LARGE SCALE GENOMIC DNA]</scope>
    <source>
        <strain evidence="2">cv. DM1-3 516 R44</strain>
    </source>
</reference>
<evidence type="ECO:0000313" key="1">
    <source>
        <dbReference type="EnsemblPlants" id="PGSC0003DMT400063128"/>
    </source>
</evidence>
<gene>
    <name evidence="1" type="primary">LOC102603365</name>
</gene>
<name>M1CA42_SOLTU</name>